<name>X1AD05_9ZZZZ</name>
<feature type="region of interest" description="Disordered" evidence="1">
    <location>
        <begin position="30"/>
        <end position="68"/>
    </location>
</feature>
<comment type="caution">
    <text evidence="2">The sequence shown here is derived from an EMBL/GenBank/DDBJ whole genome shotgun (WGS) entry which is preliminary data.</text>
</comment>
<proteinExistence type="predicted"/>
<organism evidence="2">
    <name type="scientific">marine sediment metagenome</name>
    <dbReference type="NCBI Taxonomy" id="412755"/>
    <lineage>
        <taxon>unclassified sequences</taxon>
        <taxon>metagenomes</taxon>
        <taxon>ecological metagenomes</taxon>
    </lineage>
</organism>
<evidence type="ECO:0000256" key="1">
    <source>
        <dbReference type="SAM" id="MobiDB-lite"/>
    </source>
</evidence>
<evidence type="ECO:0000313" key="2">
    <source>
        <dbReference type="EMBL" id="GAG80365.1"/>
    </source>
</evidence>
<feature type="non-terminal residue" evidence="2">
    <location>
        <position position="80"/>
    </location>
</feature>
<reference evidence="2" key="1">
    <citation type="journal article" date="2014" name="Front. Microbiol.">
        <title>High frequency of phylogenetically diverse reductive dehalogenase-homologous genes in deep subseafloor sedimentary metagenomes.</title>
        <authorList>
            <person name="Kawai M."/>
            <person name="Futagami T."/>
            <person name="Toyoda A."/>
            <person name="Takaki Y."/>
            <person name="Nishi S."/>
            <person name="Hori S."/>
            <person name="Arai W."/>
            <person name="Tsubouchi T."/>
            <person name="Morono Y."/>
            <person name="Uchiyama I."/>
            <person name="Ito T."/>
            <person name="Fujiyama A."/>
            <person name="Inagaki F."/>
            <person name="Takami H."/>
        </authorList>
    </citation>
    <scope>NUCLEOTIDE SEQUENCE</scope>
    <source>
        <strain evidence="2">Expedition CK06-06</strain>
    </source>
</reference>
<accession>X1AD05</accession>
<dbReference type="EMBL" id="BART01016333">
    <property type="protein sequence ID" value="GAG80365.1"/>
    <property type="molecule type" value="Genomic_DNA"/>
</dbReference>
<protein>
    <submittedName>
        <fullName evidence="2">Uncharacterized protein</fullName>
    </submittedName>
</protein>
<sequence length="80" mass="8659">MGSKKIRVGTPKIARRFEALGTCAIAKDASVNPKNRLPPSPMKTDAGGKLKNRKPRVAPPNAKAIKSKSKAFTCQNMRLN</sequence>
<gene>
    <name evidence="2" type="ORF">S01H4_31442</name>
</gene>
<dbReference type="AlphaFoldDB" id="X1AD05"/>